<dbReference type="InterPro" id="IPR020103">
    <property type="entry name" value="PsdUridine_synth_cat_dom_sf"/>
</dbReference>
<feature type="binding site" evidence="4 6">
    <location>
        <position position="115"/>
    </location>
    <ligand>
        <name>substrate</name>
    </ligand>
</feature>
<comment type="catalytic activity">
    <reaction evidence="4 7">
        <text>uridine(38/39/40) in tRNA = pseudouridine(38/39/40) in tRNA</text>
        <dbReference type="Rhea" id="RHEA:22376"/>
        <dbReference type="Rhea" id="RHEA-COMP:10085"/>
        <dbReference type="Rhea" id="RHEA-COMP:10087"/>
        <dbReference type="ChEBI" id="CHEBI:65314"/>
        <dbReference type="ChEBI" id="CHEBI:65315"/>
        <dbReference type="EC" id="5.4.99.12"/>
    </reaction>
</comment>
<dbReference type="PANTHER" id="PTHR11142:SF0">
    <property type="entry name" value="TRNA PSEUDOURIDINE SYNTHASE-LIKE 1"/>
    <property type="match status" value="1"/>
</dbReference>
<feature type="domain" description="Pseudouridine synthase I TruA alpha/beta" evidence="8">
    <location>
        <begin position="148"/>
        <end position="257"/>
    </location>
</feature>
<dbReference type="GO" id="GO:0031119">
    <property type="term" value="P:tRNA pseudouridine synthesis"/>
    <property type="evidence" value="ECO:0007669"/>
    <property type="project" value="UniProtKB-UniRule"/>
</dbReference>
<protein>
    <recommendedName>
        <fullName evidence="4">tRNA pseudouridine synthase A</fullName>
        <ecNumber evidence="4">5.4.99.12</ecNumber>
    </recommendedName>
    <alternativeName>
        <fullName evidence="4">tRNA pseudouridine(38-40) synthase</fullName>
    </alternativeName>
    <alternativeName>
        <fullName evidence="4">tRNA pseudouridylate synthase I</fullName>
    </alternativeName>
    <alternativeName>
        <fullName evidence="4">tRNA-uridine isomerase I</fullName>
    </alternativeName>
</protein>
<feature type="domain" description="Pseudouridine synthase I TruA alpha/beta" evidence="8">
    <location>
        <begin position="8"/>
        <end position="106"/>
    </location>
</feature>
<evidence type="ECO:0000256" key="5">
    <source>
        <dbReference type="PIRSR" id="PIRSR001430-1"/>
    </source>
</evidence>
<accession>A0A7J0BE49</accession>
<evidence type="ECO:0000256" key="4">
    <source>
        <dbReference type="HAMAP-Rule" id="MF_00171"/>
    </source>
</evidence>
<keyword evidence="10" id="KW-1185">Reference proteome</keyword>
<name>A0A7J0BE49_9BACT</name>
<evidence type="ECO:0000313" key="9">
    <source>
        <dbReference type="EMBL" id="GFM31946.1"/>
    </source>
</evidence>
<dbReference type="Gene3D" id="3.30.70.660">
    <property type="entry name" value="Pseudouridine synthase I, catalytic domain, C-terminal subdomain"/>
    <property type="match status" value="1"/>
</dbReference>
<dbReference type="FunFam" id="3.30.70.580:FF:000001">
    <property type="entry name" value="tRNA pseudouridine synthase A"/>
    <property type="match status" value="1"/>
</dbReference>
<dbReference type="PIRSF" id="PIRSF001430">
    <property type="entry name" value="tRNA_psdUrid_synth"/>
    <property type="match status" value="1"/>
</dbReference>
<keyword evidence="2 4" id="KW-0819">tRNA processing</keyword>
<gene>
    <name evidence="4 9" type="primary">truA</name>
    <name evidence="9" type="ORF">DSM101010T_03110</name>
</gene>
<dbReference type="EC" id="5.4.99.12" evidence="4"/>
<dbReference type="Gene3D" id="3.30.70.580">
    <property type="entry name" value="Pseudouridine synthase I, catalytic domain, N-terminal subdomain"/>
    <property type="match status" value="1"/>
</dbReference>
<dbReference type="EMBL" id="BLVO01000004">
    <property type="protein sequence ID" value="GFM31946.1"/>
    <property type="molecule type" value="Genomic_DNA"/>
</dbReference>
<evidence type="ECO:0000256" key="6">
    <source>
        <dbReference type="PIRSR" id="PIRSR001430-2"/>
    </source>
</evidence>
<dbReference type="InterPro" id="IPR020094">
    <property type="entry name" value="TruA/RsuA/RluB/E/F_N"/>
</dbReference>
<dbReference type="NCBIfam" id="TIGR00071">
    <property type="entry name" value="hisT_truA"/>
    <property type="match status" value="1"/>
</dbReference>
<dbReference type="CDD" id="cd02570">
    <property type="entry name" value="PseudoU_synth_EcTruA"/>
    <property type="match status" value="1"/>
</dbReference>
<organism evidence="9 10">
    <name type="scientific">Desulfovibrio subterraneus</name>
    <dbReference type="NCBI Taxonomy" id="2718620"/>
    <lineage>
        <taxon>Bacteria</taxon>
        <taxon>Pseudomonadati</taxon>
        <taxon>Thermodesulfobacteriota</taxon>
        <taxon>Desulfovibrionia</taxon>
        <taxon>Desulfovibrionales</taxon>
        <taxon>Desulfovibrionaceae</taxon>
        <taxon>Desulfovibrio</taxon>
    </lineage>
</organism>
<dbReference type="SUPFAM" id="SSF55120">
    <property type="entry name" value="Pseudouridine synthase"/>
    <property type="match status" value="1"/>
</dbReference>
<dbReference type="RefSeq" id="WP_174403633.1">
    <property type="nucleotide sequence ID" value="NZ_BLVO01000004.1"/>
</dbReference>
<comment type="caution">
    <text evidence="9">The sequence shown here is derived from an EMBL/GenBank/DDBJ whole genome shotgun (WGS) entry which is preliminary data.</text>
</comment>
<evidence type="ECO:0000256" key="1">
    <source>
        <dbReference type="ARBA" id="ARBA00009375"/>
    </source>
</evidence>
<feature type="active site" description="Nucleophile" evidence="4 5">
    <location>
        <position position="57"/>
    </location>
</feature>
<dbReference type="InterPro" id="IPR020095">
    <property type="entry name" value="PsdUridine_synth_TruA_C"/>
</dbReference>
<dbReference type="PANTHER" id="PTHR11142">
    <property type="entry name" value="PSEUDOURIDYLATE SYNTHASE"/>
    <property type="match status" value="1"/>
</dbReference>
<evidence type="ECO:0000256" key="2">
    <source>
        <dbReference type="ARBA" id="ARBA00022694"/>
    </source>
</evidence>
<evidence type="ECO:0000256" key="3">
    <source>
        <dbReference type="ARBA" id="ARBA00023235"/>
    </source>
</evidence>
<dbReference type="HAMAP" id="MF_00171">
    <property type="entry name" value="TruA"/>
    <property type="match status" value="1"/>
</dbReference>
<evidence type="ECO:0000259" key="8">
    <source>
        <dbReference type="Pfam" id="PF01416"/>
    </source>
</evidence>
<dbReference type="AlphaFoldDB" id="A0A7J0BE49"/>
<comment type="caution">
    <text evidence="4">Lacks conserved residue(s) required for the propagation of feature annotation.</text>
</comment>
<dbReference type="GO" id="GO:0003723">
    <property type="term" value="F:RNA binding"/>
    <property type="evidence" value="ECO:0007669"/>
    <property type="project" value="InterPro"/>
</dbReference>
<sequence>MPRLKILVAYVGTNYCGWQIQNTLSRRPQPTIQEELERIVERVTGSPIRVFGSGRTDSGVHADGQVAHFDIPEAKLDMDWQRTFNSMLPDDIAVLSVEQVADDFHSRKDATGKAYSYSLWLSKRYTPPRLFPFVWATGPLDVAAMDAAAAHLVGTHDFSSFQNVGTDIETTVRTILGITRTPLGTVPTEDTPMQLTWRFEADGFLKQMVRNLMGTLVACGTGKLSPDDVPALLTACDRTKAPCTAPAQGLSLTQVYY</sequence>
<dbReference type="InterPro" id="IPR001406">
    <property type="entry name" value="PsdUridine_synth_TruA"/>
</dbReference>
<comment type="subunit">
    <text evidence="4">Homodimer.</text>
</comment>
<dbReference type="InterPro" id="IPR020097">
    <property type="entry name" value="PsdUridine_synth_TruA_a/b_dom"/>
</dbReference>
<dbReference type="Proteomes" id="UP000503840">
    <property type="component" value="Unassembled WGS sequence"/>
</dbReference>
<keyword evidence="3 4" id="KW-0413">Isomerase</keyword>
<reference evidence="9 10" key="1">
    <citation type="submission" date="2020-05" db="EMBL/GenBank/DDBJ databases">
        <title>Draft genome sequence of Desulfovibrio sp. strain HN2T.</title>
        <authorList>
            <person name="Ueno A."/>
            <person name="Tamazawa S."/>
            <person name="Tamamura S."/>
            <person name="Murakami T."/>
            <person name="Kiyama T."/>
            <person name="Inomata H."/>
            <person name="Amano Y."/>
            <person name="Miyakawa K."/>
            <person name="Tamaki H."/>
            <person name="Naganuma T."/>
            <person name="Kaneko K."/>
        </authorList>
    </citation>
    <scope>NUCLEOTIDE SEQUENCE [LARGE SCALE GENOMIC DNA]</scope>
    <source>
        <strain evidence="9 10">HN2</strain>
    </source>
</reference>
<evidence type="ECO:0000313" key="10">
    <source>
        <dbReference type="Proteomes" id="UP000503840"/>
    </source>
</evidence>
<comment type="function">
    <text evidence="4">Formation of pseudouridine at positions 38, 39 and 40 in the anticodon stem and loop of transfer RNAs.</text>
</comment>
<proteinExistence type="inferred from homology"/>
<dbReference type="GO" id="GO:0160147">
    <property type="term" value="F:tRNA pseudouridine(38-40) synthase activity"/>
    <property type="evidence" value="ECO:0007669"/>
    <property type="project" value="UniProtKB-EC"/>
</dbReference>
<evidence type="ECO:0000256" key="7">
    <source>
        <dbReference type="RuleBase" id="RU003792"/>
    </source>
</evidence>
<dbReference type="Pfam" id="PF01416">
    <property type="entry name" value="PseudoU_synth_1"/>
    <property type="match status" value="2"/>
</dbReference>
<comment type="similarity">
    <text evidence="1 4 7">Belongs to the tRNA pseudouridine synthase TruA family.</text>
</comment>